<dbReference type="GO" id="GO:0005576">
    <property type="term" value="C:extracellular region"/>
    <property type="evidence" value="ECO:0007669"/>
    <property type="project" value="UniProtKB-SubCell"/>
</dbReference>
<keyword evidence="6" id="KW-1185">Reference proteome</keyword>
<evidence type="ECO:0000313" key="6">
    <source>
        <dbReference type="Proteomes" id="UP001314170"/>
    </source>
</evidence>
<dbReference type="Gene3D" id="2.60.40.2310">
    <property type="match status" value="1"/>
</dbReference>
<dbReference type="AlphaFoldDB" id="A0AAV1R6G6"/>
<reference evidence="5 6" key="1">
    <citation type="submission" date="2024-01" db="EMBL/GenBank/DDBJ databases">
        <authorList>
            <person name="Waweru B."/>
        </authorList>
    </citation>
    <scope>NUCLEOTIDE SEQUENCE [LARGE SCALE GENOMIC DNA]</scope>
</reference>
<comment type="similarity">
    <text evidence="2">Belongs to the peptidase S8 family.</text>
</comment>
<dbReference type="GO" id="GO:0004252">
    <property type="term" value="F:serine-type endopeptidase activity"/>
    <property type="evidence" value="ECO:0007669"/>
    <property type="project" value="InterPro"/>
</dbReference>
<dbReference type="EMBL" id="CAWUPB010000913">
    <property type="protein sequence ID" value="CAK7329341.1"/>
    <property type="molecule type" value="Genomic_DNA"/>
</dbReference>
<sequence>MEIGDLFAEWGYGAGQIDPIKALDPGLVYDLSEIDYIRFLCKASYSGTALRIVTGEQNLNCSSISPFGGHDALNYPSMNVHLENPQSSITAAFIRTVTNVGSEKSTYKAVVKAPKDLKVTVNPDTLVFNKVNEKKSFKVKIQGPPLEDTPVLSASLEWIDSNNHKVKSPVVISHMLIPTRK</sequence>
<protein>
    <recommendedName>
        <fullName evidence="4">Subtilisin-like protease fibronectin type-III domain-containing protein</fullName>
    </recommendedName>
</protein>
<dbReference type="InterPro" id="IPR036852">
    <property type="entry name" value="Peptidase_S8/S53_dom_sf"/>
</dbReference>
<name>A0AAV1R6G6_9ROSI</name>
<feature type="domain" description="Subtilisin-like protease fibronectin type-III" evidence="4">
    <location>
        <begin position="73"/>
        <end position="172"/>
    </location>
</feature>
<organism evidence="5 6">
    <name type="scientific">Dovyalis caffra</name>
    <dbReference type="NCBI Taxonomy" id="77055"/>
    <lineage>
        <taxon>Eukaryota</taxon>
        <taxon>Viridiplantae</taxon>
        <taxon>Streptophyta</taxon>
        <taxon>Embryophyta</taxon>
        <taxon>Tracheophyta</taxon>
        <taxon>Spermatophyta</taxon>
        <taxon>Magnoliopsida</taxon>
        <taxon>eudicotyledons</taxon>
        <taxon>Gunneridae</taxon>
        <taxon>Pentapetalae</taxon>
        <taxon>rosids</taxon>
        <taxon>fabids</taxon>
        <taxon>Malpighiales</taxon>
        <taxon>Salicaceae</taxon>
        <taxon>Flacourtieae</taxon>
        <taxon>Dovyalis</taxon>
    </lineage>
</organism>
<accession>A0AAV1R6G6</accession>
<comment type="subcellular location">
    <subcellularLocation>
        <location evidence="1">Secreted</location>
    </subcellularLocation>
</comment>
<comment type="caution">
    <text evidence="5">The sequence shown here is derived from an EMBL/GenBank/DDBJ whole genome shotgun (WGS) entry which is preliminary data.</text>
</comment>
<dbReference type="GO" id="GO:0006508">
    <property type="term" value="P:proteolysis"/>
    <property type="evidence" value="ECO:0007669"/>
    <property type="project" value="InterPro"/>
</dbReference>
<dbReference type="InterPro" id="IPR041469">
    <property type="entry name" value="Subtilisin-like_FN3"/>
</dbReference>
<proteinExistence type="inferred from homology"/>
<evidence type="ECO:0000256" key="3">
    <source>
        <dbReference type="ARBA" id="ARBA00022729"/>
    </source>
</evidence>
<dbReference type="Proteomes" id="UP001314170">
    <property type="component" value="Unassembled WGS sequence"/>
</dbReference>
<evidence type="ECO:0000256" key="2">
    <source>
        <dbReference type="ARBA" id="ARBA00011073"/>
    </source>
</evidence>
<dbReference type="Gene3D" id="3.40.50.200">
    <property type="entry name" value="Peptidase S8/S53 domain"/>
    <property type="match status" value="1"/>
</dbReference>
<evidence type="ECO:0000256" key="1">
    <source>
        <dbReference type="ARBA" id="ARBA00004613"/>
    </source>
</evidence>
<dbReference type="PANTHER" id="PTHR10795">
    <property type="entry name" value="PROPROTEIN CONVERTASE SUBTILISIN/KEXIN"/>
    <property type="match status" value="1"/>
</dbReference>
<evidence type="ECO:0000313" key="5">
    <source>
        <dbReference type="EMBL" id="CAK7329341.1"/>
    </source>
</evidence>
<dbReference type="InterPro" id="IPR045051">
    <property type="entry name" value="SBT"/>
</dbReference>
<gene>
    <name evidence="5" type="ORF">DCAF_LOCUS7096</name>
</gene>
<dbReference type="Pfam" id="PF17766">
    <property type="entry name" value="fn3_6"/>
    <property type="match status" value="1"/>
</dbReference>
<keyword evidence="3" id="KW-0732">Signal</keyword>
<evidence type="ECO:0000259" key="4">
    <source>
        <dbReference type="Pfam" id="PF17766"/>
    </source>
</evidence>